<accession>A0A0F9K122</accession>
<feature type="region of interest" description="Disordered" evidence="1">
    <location>
        <begin position="9"/>
        <end position="28"/>
    </location>
</feature>
<proteinExistence type="predicted"/>
<name>A0A0F9K122_9ZZZZ</name>
<sequence length="70" mass="7144">MIALLLLHKGSDGFPDNSPAKESSVDVTTSDEVLTVDDVAVLVEAPDASFEEGTIAADVADEDAANADPA</sequence>
<dbReference type="EMBL" id="LAZR01008921">
    <property type="protein sequence ID" value="KKM75744.1"/>
    <property type="molecule type" value="Genomic_DNA"/>
</dbReference>
<organism evidence="2">
    <name type="scientific">marine sediment metagenome</name>
    <dbReference type="NCBI Taxonomy" id="412755"/>
    <lineage>
        <taxon>unclassified sequences</taxon>
        <taxon>metagenomes</taxon>
        <taxon>ecological metagenomes</taxon>
    </lineage>
</organism>
<reference evidence="2" key="1">
    <citation type="journal article" date="2015" name="Nature">
        <title>Complex archaea that bridge the gap between prokaryotes and eukaryotes.</title>
        <authorList>
            <person name="Spang A."/>
            <person name="Saw J.H."/>
            <person name="Jorgensen S.L."/>
            <person name="Zaremba-Niedzwiedzka K."/>
            <person name="Martijn J."/>
            <person name="Lind A.E."/>
            <person name="van Eijk R."/>
            <person name="Schleper C."/>
            <person name="Guy L."/>
            <person name="Ettema T.J."/>
        </authorList>
    </citation>
    <scope>NUCLEOTIDE SEQUENCE</scope>
</reference>
<dbReference type="AlphaFoldDB" id="A0A0F9K122"/>
<evidence type="ECO:0000313" key="2">
    <source>
        <dbReference type="EMBL" id="KKM75744.1"/>
    </source>
</evidence>
<protein>
    <submittedName>
        <fullName evidence="2">Uncharacterized protein</fullName>
    </submittedName>
</protein>
<evidence type="ECO:0000256" key="1">
    <source>
        <dbReference type="SAM" id="MobiDB-lite"/>
    </source>
</evidence>
<gene>
    <name evidence="2" type="ORF">LCGC14_1387110</name>
</gene>
<feature type="non-terminal residue" evidence="2">
    <location>
        <position position="70"/>
    </location>
</feature>
<comment type="caution">
    <text evidence="2">The sequence shown here is derived from an EMBL/GenBank/DDBJ whole genome shotgun (WGS) entry which is preliminary data.</text>
</comment>